<dbReference type="STRING" id="763034.HMPREF9446_00717"/>
<dbReference type="EMBL" id="AFBN01000013">
    <property type="protein sequence ID" value="EGF58967.1"/>
    <property type="molecule type" value="Genomic_DNA"/>
</dbReference>
<evidence type="ECO:0000313" key="1">
    <source>
        <dbReference type="EMBL" id="EGF58967.1"/>
    </source>
</evidence>
<protein>
    <submittedName>
        <fullName evidence="1">Conserved domain protein</fullName>
    </submittedName>
</protein>
<proteinExistence type="predicted"/>
<keyword evidence="2" id="KW-1185">Reference proteome</keyword>
<dbReference type="Proteomes" id="UP000003416">
    <property type="component" value="Unassembled WGS sequence"/>
</dbReference>
<evidence type="ECO:0000313" key="2">
    <source>
        <dbReference type="Proteomes" id="UP000003416"/>
    </source>
</evidence>
<sequence length="47" mass="5370">MNRFIFCTGVWITLSSGMYLGNSLPIFRENLLYVVNPGAIFVTWKSI</sequence>
<reference evidence="1 2" key="1">
    <citation type="submission" date="2011-02" db="EMBL/GenBank/DDBJ databases">
        <authorList>
            <person name="Weinstock G."/>
            <person name="Sodergren E."/>
            <person name="Clifton S."/>
            <person name="Fulton L."/>
            <person name="Fulton B."/>
            <person name="Courtney L."/>
            <person name="Fronick C."/>
            <person name="Harrison M."/>
            <person name="Strong C."/>
            <person name="Farmer C."/>
            <person name="Delahaunty K."/>
            <person name="Markovic C."/>
            <person name="Hall O."/>
            <person name="Minx P."/>
            <person name="Tomlinson C."/>
            <person name="Mitreva M."/>
            <person name="Hou S."/>
            <person name="Chen J."/>
            <person name="Wollam A."/>
            <person name="Pepin K.H."/>
            <person name="Johnson M."/>
            <person name="Bhonagiri V."/>
            <person name="Zhang X."/>
            <person name="Suruliraj S."/>
            <person name="Warren W."/>
            <person name="Chinwalla A."/>
            <person name="Mardis E.R."/>
            <person name="Wilson R.K."/>
        </authorList>
    </citation>
    <scope>NUCLEOTIDE SEQUENCE [LARGE SCALE GENOMIC DNA]</scope>
    <source>
        <strain evidence="1 2">YIT 12057</strain>
    </source>
</reference>
<organism evidence="1 2">
    <name type="scientific">Bacteroides fluxus YIT 12057</name>
    <dbReference type="NCBI Taxonomy" id="763034"/>
    <lineage>
        <taxon>Bacteria</taxon>
        <taxon>Pseudomonadati</taxon>
        <taxon>Bacteroidota</taxon>
        <taxon>Bacteroidia</taxon>
        <taxon>Bacteroidales</taxon>
        <taxon>Bacteroidaceae</taxon>
        <taxon>Bacteroides</taxon>
    </lineage>
</organism>
<dbReference type="HOGENOM" id="CLU_3164636_0_0_10"/>
<name>F3PPS5_9BACE</name>
<dbReference type="AlphaFoldDB" id="F3PPS5"/>
<gene>
    <name evidence="1" type="ORF">HMPREF9446_00717</name>
</gene>
<comment type="caution">
    <text evidence="1">The sequence shown here is derived from an EMBL/GenBank/DDBJ whole genome shotgun (WGS) entry which is preliminary data.</text>
</comment>
<accession>F3PPS5</accession>